<feature type="region of interest" description="Disordered" evidence="1">
    <location>
        <begin position="188"/>
        <end position="351"/>
    </location>
</feature>
<dbReference type="GeneID" id="63780088"/>
<feature type="region of interest" description="Disordered" evidence="1">
    <location>
        <begin position="43"/>
        <end position="95"/>
    </location>
</feature>
<organism evidence="2 3">
    <name type="scientific">Pseudomassariella vexata</name>
    <dbReference type="NCBI Taxonomy" id="1141098"/>
    <lineage>
        <taxon>Eukaryota</taxon>
        <taxon>Fungi</taxon>
        <taxon>Dikarya</taxon>
        <taxon>Ascomycota</taxon>
        <taxon>Pezizomycotina</taxon>
        <taxon>Sordariomycetes</taxon>
        <taxon>Xylariomycetidae</taxon>
        <taxon>Amphisphaeriales</taxon>
        <taxon>Pseudomassariaceae</taxon>
        <taxon>Pseudomassariella</taxon>
    </lineage>
</organism>
<comment type="caution">
    <text evidence="2">The sequence shown here is derived from an EMBL/GenBank/DDBJ whole genome shotgun (WGS) entry which is preliminary data.</text>
</comment>
<dbReference type="EMBL" id="MCFJ01000007">
    <property type="protein sequence ID" value="ORY64251.1"/>
    <property type="molecule type" value="Genomic_DNA"/>
</dbReference>
<feature type="compositionally biased region" description="Low complexity" evidence="1">
    <location>
        <begin position="316"/>
        <end position="328"/>
    </location>
</feature>
<gene>
    <name evidence="2" type="ORF">BCR38DRAFT_485389</name>
</gene>
<evidence type="ECO:0000313" key="2">
    <source>
        <dbReference type="EMBL" id="ORY64251.1"/>
    </source>
</evidence>
<dbReference type="InParanoid" id="A0A1Y2DYA3"/>
<protein>
    <submittedName>
        <fullName evidence="2">Uncharacterized protein</fullName>
    </submittedName>
</protein>
<keyword evidence="3" id="KW-1185">Reference proteome</keyword>
<dbReference type="Proteomes" id="UP000193689">
    <property type="component" value="Unassembled WGS sequence"/>
</dbReference>
<reference evidence="2 3" key="1">
    <citation type="submission" date="2016-07" db="EMBL/GenBank/DDBJ databases">
        <title>Pervasive Adenine N6-methylation of Active Genes in Fungi.</title>
        <authorList>
            <consortium name="DOE Joint Genome Institute"/>
            <person name="Mondo S.J."/>
            <person name="Dannebaum R.O."/>
            <person name="Kuo R.C."/>
            <person name="Labutti K."/>
            <person name="Haridas S."/>
            <person name="Kuo A."/>
            <person name="Salamov A."/>
            <person name="Ahrendt S.R."/>
            <person name="Lipzen A."/>
            <person name="Sullivan W."/>
            <person name="Andreopoulos W.B."/>
            <person name="Clum A."/>
            <person name="Lindquist E."/>
            <person name="Daum C."/>
            <person name="Ramamoorthy G.K."/>
            <person name="Gryganskyi A."/>
            <person name="Culley D."/>
            <person name="Magnuson J.K."/>
            <person name="James T.Y."/>
            <person name="O'Malley M.A."/>
            <person name="Stajich J.E."/>
            <person name="Spatafora J.W."/>
            <person name="Visel A."/>
            <person name="Grigoriev I.V."/>
        </authorList>
    </citation>
    <scope>NUCLEOTIDE SEQUENCE [LARGE SCALE GENOMIC DNA]</scope>
    <source>
        <strain evidence="2 3">CBS 129021</strain>
    </source>
</reference>
<feature type="compositionally biased region" description="Pro residues" evidence="1">
    <location>
        <begin position="262"/>
        <end position="272"/>
    </location>
</feature>
<feature type="compositionally biased region" description="Polar residues" evidence="1">
    <location>
        <begin position="217"/>
        <end position="233"/>
    </location>
</feature>
<evidence type="ECO:0000256" key="1">
    <source>
        <dbReference type="SAM" id="MobiDB-lite"/>
    </source>
</evidence>
<accession>A0A1Y2DYA3</accession>
<proteinExistence type="predicted"/>
<name>A0A1Y2DYA3_9PEZI</name>
<dbReference type="AlphaFoldDB" id="A0A1Y2DYA3"/>
<sequence length="427" mass="47606">MDIQNINSANKQLPMFPEEPVQLLTRHAAGPPSPKHLRRFARLSSDSSPCPNELRPDLGHPPNKGRYMADSSTSSRKGDLPSPSGRQLRRETRVLDENVPSHDYCANATTTHPATQSYGPIHSLIVEDGQYGQHGTSRSPFAAKHPTRMPPALLYDERPRMDPCSKRPFSGGEPTDRSPLLERVPNVVSHQQRPWMDSDETTPSMHDSIHDAMPVSPTDSNPASPPMNVSYTLPPQEFISFLGNNGTHLDTISERSHLSTPAPTPTPVPTPTPSFTFGDDPTQEQSTSYSGNLNEEHRKSGSGGPIQERNMSNFGDPSQGQSTSSSGDSNEEHSPSIYPPTPDCTPSSSVTDACERWSGVGPPVRPSCQNCRYDDKWNWWHVIRRKGDYARKGDWCWRCFFRHVGYFYGGFPRPDKRPQWQPDNIIM</sequence>
<evidence type="ECO:0000313" key="3">
    <source>
        <dbReference type="Proteomes" id="UP000193689"/>
    </source>
</evidence>
<feature type="compositionally biased region" description="Polar residues" evidence="1">
    <location>
        <begin position="283"/>
        <end position="293"/>
    </location>
</feature>
<dbReference type="RefSeq" id="XP_040715665.1">
    <property type="nucleotide sequence ID" value="XM_040863876.1"/>
</dbReference>